<keyword evidence="5" id="KW-1185">Reference proteome</keyword>
<gene>
    <name evidence="4" type="ORF">FCC1311_065742</name>
</gene>
<dbReference type="InterPro" id="IPR027417">
    <property type="entry name" value="P-loop_NTPase"/>
</dbReference>
<dbReference type="InParanoid" id="A0A2R5GID6"/>
<dbReference type="Proteomes" id="UP000241890">
    <property type="component" value="Unassembled WGS sequence"/>
</dbReference>
<dbReference type="OrthoDB" id="438049at2759"/>
<evidence type="ECO:0000259" key="3">
    <source>
        <dbReference type="Pfam" id="PF04548"/>
    </source>
</evidence>
<dbReference type="InterPro" id="IPR006703">
    <property type="entry name" value="G_AIG1"/>
</dbReference>
<evidence type="ECO:0000313" key="5">
    <source>
        <dbReference type="Proteomes" id="UP000241890"/>
    </source>
</evidence>
<dbReference type="AlphaFoldDB" id="A0A2R5GID6"/>
<evidence type="ECO:0000256" key="2">
    <source>
        <dbReference type="SAM" id="MobiDB-lite"/>
    </source>
</evidence>
<dbReference type="GO" id="GO:0005525">
    <property type="term" value="F:GTP binding"/>
    <property type="evidence" value="ECO:0007669"/>
    <property type="project" value="InterPro"/>
</dbReference>
<sequence length="1081" mass="120575">MASILENSEEVLTRMQTNERVVKFLGNDDKRRVSMFTGGRIGASRLSNGRAAEGVLRVDQTGLVLVRFASKRFSSFRSKRQSAKVETLCKVEDIVDARLSPDAQEKREGKWQLSAEAQDGRVTVYNFESPNVFEAVGWMQSIRSLRGLKERPVTAVIGETGVGKSLLASKLAGLDRENSVFRVDDTPESVTVVTDMYLTHWLGKDEDQEIVLVDTPGLLDSEGRDAEHATEMLAKLAQLGWVHTFAIVLNAQDTRLKGPLTQMLTTLEKSYGKQFWAHACIVFSHWFMDPASVRRRKDKDEDFMSRRWNDELARRFPFIMELRSVDKRLPCFFVDSDAAEGEESKLLSAELRRFAEIASQNLPLDCRKVLPDVQAAMLGASVPADALELAQHLRELDLVERLPRLIENDIFTVEALGRLRNRTLRDLLGWSSQEINTLRSAADVVSTENPEHVLVRDFEALGLPTEAILGSGLTSTELLAMEDREVMRVCGFKVEQMQLYDEYRETVLRNQRVTADLLWEGAIVTRNTTGWAYGDDSRPQDFLAPGMIINWRDLDGEAHGVLDPPAGYAGHPRTYEAPAHPGWARVYWFGSGYTNTYRIGADEVHELKFEKTSEAGIEYADPDDLDGIVFAPLDSTPQRVTHRDLRCTFSFPKGQRYGHWAKFDVRPAICKAVGGIEPGQIVRLPNTSIEAICIGVGIEEEGNIKLWFRVLSDGGSVGAGLFPDQALPALEVFDSGTVEEAGHEDWECHSDDGIENDELDYVTTNIQEDFKYVTGVRYREYATFDIRDEMLDRFNFRLDGHPLHHGDVIKHKSSGAVFTTVGVSTHQSERARFWLHNGQNPGASVWTFLHNDINQFERTGEKRSLEQIEPPRNMFTPPSEDERRRINLEPTFEFPRGTGFQTTMATFDVTEATVRSLCGQPPGAVFMGPDGRRITVIGASPIPETGVPDVWYHMDGSRGAGLIPEFARLVTGQLFSDTGEIRDLEELREELGSMPAPMNPLQALLQMLERAADGETRDGASDQAEEAEVAPSPSAPSTGQARQGQAASGDAQAPASGDAGDDDDDEFISYLRGEDSDDEDN</sequence>
<reference evidence="4 5" key="1">
    <citation type="submission" date="2017-12" db="EMBL/GenBank/DDBJ databases">
        <title>Sequencing, de novo assembly and annotation of complete genome of a new Thraustochytrid species, strain FCC1311.</title>
        <authorList>
            <person name="Sedici K."/>
            <person name="Godart F."/>
            <person name="Aiese Cigliano R."/>
            <person name="Sanseverino W."/>
            <person name="Barakat M."/>
            <person name="Ortet P."/>
            <person name="Marechal E."/>
            <person name="Cagnac O."/>
            <person name="Amato A."/>
        </authorList>
    </citation>
    <scope>NUCLEOTIDE SEQUENCE [LARGE SCALE GENOMIC DNA]</scope>
</reference>
<organism evidence="4 5">
    <name type="scientific">Hondaea fermentalgiana</name>
    <dbReference type="NCBI Taxonomy" id="2315210"/>
    <lineage>
        <taxon>Eukaryota</taxon>
        <taxon>Sar</taxon>
        <taxon>Stramenopiles</taxon>
        <taxon>Bigyra</taxon>
        <taxon>Labyrinthulomycetes</taxon>
        <taxon>Thraustochytrida</taxon>
        <taxon>Thraustochytriidae</taxon>
        <taxon>Hondaea</taxon>
    </lineage>
</organism>
<name>A0A2R5GID6_9STRA</name>
<dbReference type="CDD" id="cd00882">
    <property type="entry name" value="Ras_like_GTPase"/>
    <property type="match status" value="1"/>
</dbReference>
<keyword evidence="1" id="KW-0547">Nucleotide-binding</keyword>
<feature type="compositionally biased region" description="Low complexity" evidence="2">
    <location>
        <begin position="1029"/>
        <end position="1058"/>
    </location>
</feature>
<comment type="caution">
    <text evidence="4">The sequence shown here is derived from an EMBL/GenBank/DDBJ whole genome shotgun (WGS) entry which is preliminary data.</text>
</comment>
<feature type="domain" description="AIG1-type G" evidence="3">
    <location>
        <begin position="156"/>
        <end position="312"/>
    </location>
</feature>
<dbReference type="SUPFAM" id="SSF52540">
    <property type="entry name" value="P-loop containing nucleoside triphosphate hydrolases"/>
    <property type="match status" value="1"/>
</dbReference>
<dbReference type="Pfam" id="PF04548">
    <property type="entry name" value="AIG1"/>
    <property type="match status" value="1"/>
</dbReference>
<evidence type="ECO:0000313" key="4">
    <source>
        <dbReference type="EMBL" id="GBG30355.1"/>
    </source>
</evidence>
<dbReference type="EMBL" id="BEYU01000075">
    <property type="protein sequence ID" value="GBG30355.1"/>
    <property type="molecule type" value="Genomic_DNA"/>
</dbReference>
<proteinExistence type="predicted"/>
<accession>A0A2R5GID6</accession>
<dbReference type="Gene3D" id="3.40.50.300">
    <property type="entry name" value="P-loop containing nucleotide triphosphate hydrolases"/>
    <property type="match status" value="1"/>
</dbReference>
<feature type="region of interest" description="Disordered" evidence="2">
    <location>
        <begin position="1013"/>
        <end position="1081"/>
    </location>
</feature>
<evidence type="ECO:0000256" key="1">
    <source>
        <dbReference type="ARBA" id="ARBA00022741"/>
    </source>
</evidence>
<protein>
    <submittedName>
        <fullName evidence="4">AIG1 family protein</fullName>
    </submittedName>
</protein>